<evidence type="ECO:0000313" key="10">
    <source>
        <dbReference type="RefSeq" id="XP_011633548.1"/>
    </source>
</evidence>
<dbReference type="PANTHER" id="PTHR14344">
    <property type="entry name" value="WD REPEAT PROTEIN"/>
    <property type="match status" value="1"/>
</dbReference>
<gene>
    <name evidence="10" type="primary">LOC105424812</name>
</gene>
<dbReference type="Gene3D" id="2.130.10.10">
    <property type="entry name" value="YVTN repeat-like/Quinoprotein amine dehydrogenase"/>
    <property type="match status" value="3"/>
</dbReference>
<keyword evidence="9" id="KW-1185">Reference proteome</keyword>
<evidence type="ECO:0000256" key="5">
    <source>
        <dbReference type="ARBA" id="ARBA00022737"/>
    </source>
</evidence>
<evidence type="ECO:0000256" key="1">
    <source>
        <dbReference type="ARBA" id="ARBA00004496"/>
    </source>
</evidence>
<keyword evidence="4" id="KW-0819">tRNA processing</keyword>
<dbReference type="InterPro" id="IPR015943">
    <property type="entry name" value="WD40/YVTN_repeat-like_dom_sf"/>
</dbReference>
<dbReference type="InterPro" id="IPR001680">
    <property type="entry name" value="WD40_rpt"/>
</dbReference>
<accession>A0A6I9WP22</accession>
<comment type="similarity">
    <text evidence="6">Belongs to the WD repeat WDR6 family.</text>
</comment>
<dbReference type="PANTHER" id="PTHR14344:SF3">
    <property type="entry name" value="WD REPEAT-CONTAINING PROTEIN 6"/>
    <property type="match status" value="1"/>
</dbReference>
<name>A0A6I9WP22_9HYME</name>
<evidence type="ECO:0000256" key="2">
    <source>
        <dbReference type="ARBA" id="ARBA00022490"/>
    </source>
</evidence>
<dbReference type="KEGG" id="pbar:105424812"/>
<dbReference type="PROSITE" id="PS50082">
    <property type="entry name" value="WD_REPEATS_2"/>
    <property type="match status" value="1"/>
</dbReference>
<feature type="repeat" description="WD" evidence="8">
    <location>
        <begin position="183"/>
        <end position="224"/>
    </location>
</feature>
<sequence length="1040" mass="119698">MASLLLCTDVLAIRCVEDLVFVGMGPILHVFRHSKLEYKLDCLYPNNIHGIVVGTNKKLAVFGAKSICICNIVEEAYGIKIEKQSTDQFNDWIIAIEWILFKERMQLAILFAHNYLFIYDIFHKTSQVISCEKTCILYGGSILETSQENLVIFSGTVFQEILIWEIDTKYYNSNKNMPVLHRLTGHKGVIFSVVCDPCLQFICSTSDDRSVRFWKIKHENSKSNINWKTVKLVPIKTIFVHTARVWKAIIRNDIILTIGEDSLICTWSPSGNVLNKAYYRAPIWSIDMSKDNMIYAGGGDGSVHIQPFGSCKRPETTILSGNTCDFPRYISYLHDGTILVFTELGTLLHYDEEMMYKSTIYLTENRYYIMQVSPNRCFVALASREGYIMICKEYFGTLRQYEKGKIMNSQIFSLQWLSDNQLIACGANGLLKFSFNIYLILRFYVGELQMLAQYILPPSRECWLTAATIYTPMSMLICGDRVGNVHVYKIYCNINKYIDKNLEKPIQTLSKVHGKMGVQSFSVFRENLITSGRDGILRFYQVREETKPLLMLHKKKMPMDWISRILEVKMKKVGEIKEDKNVFIFGFKEVEFIIYNLLNETIVVRIPCGGGHRSWDCIISHTKANFAYLKNKQIHICDLSSSVLFSYPTLQNGFHVKETCCLRYISNFCQKDIFISGGEDCTLRISSFFKNEDNFYTFKNLGIFDGHLSGIKCISVIELHKFTFKYLVFSGGGRAQLKVWGINFGYGQSETKKVQLNIWCSDMNSHMLYDQNQYCKKPWQEGKQSCKVEPETRYMNINTYYSSDQLNYVLVFIGCGDGYLRLLVYDIVTSNIYLKVSTKYIDRCILKMHILSHKCKIIILTMTTDGKLRFFDFTDIISRIYKDANSGNQNIIDFNDVPLAEFSLHQSGINSFDLKHIREDEYLLTTGGDDNLLNIVCFQIYVSENNKLSAKILSKWSTTSAHSTQITGVKFKDEDQICSVGIDQQIIIHRYSCFNGIVHADILTQVFTSVPDVQGMELWRSDRENDTVCIYGRGFEVLSI</sequence>
<dbReference type="GO" id="GO:0030488">
    <property type="term" value="P:tRNA methylation"/>
    <property type="evidence" value="ECO:0007669"/>
    <property type="project" value="TreeGrafter"/>
</dbReference>
<comment type="subcellular location">
    <subcellularLocation>
        <location evidence="1">Cytoplasm</location>
    </subcellularLocation>
</comment>
<evidence type="ECO:0000256" key="8">
    <source>
        <dbReference type="PROSITE-ProRule" id="PRU00221"/>
    </source>
</evidence>
<dbReference type="Pfam" id="PF00400">
    <property type="entry name" value="WD40"/>
    <property type="match status" value="1"/>
</dbReference>
<proteinExistence type="inferred from homology"/>
<dbReference type="GeneID" id="105424812"/>
<dbReference type="InterPro" id="IPR051973">
    <property type="entry name" value="tRNA_Anticodon_Mtase-Reg"/>
</dbReference>
<dbReference type="SUPFAM" id="SSF50978">
    <property type="entry name" value="WD40 repeat-like"/>
    <property type="match status" value="4"/>
</dbReference>
<keyword evidence="5" id="KW-0677">Repeat</keyword>
<evidence type="ECO:0000256" key="6">
    <source>
        <dbReference type="ARBA" id="ARBA00038255"/>
    </source>
</evidence>
<reference evidence="10" key="1">
    <citation type="submission" date="2025-08" db="UniProtKB">
        <authorList>
            <consortium name="RefSeq"/>
        </authorList>
    </citation>
    <scope>IDENTIFICATION</scope>
</reference>
<evidence type="ECO:0000256" key="4">
    <source>
        <dbReference type="ARBA" id="ARBA00022694"/>
    </source>
</evidence>
<dbReference type="OrthoDB" id="5594999at2759"/>
<evidence type="ECO:0000256" key="3">
    <source>
        <dbReference type="ARBA" id="ARBA00022574"/>
    </source>
</evidence>
<keyword evidence="3 8" id="KW-0853">WD repeat</keyword>
<dbReference type="PROSITE" id="PS50294">
    <property type="entry name" value="WD_REPEATS_REGION"/>
    <property type="match status" value="1"/>
</dbReference>
<keyword evidence="2" id="KW-0963">Cytoplasm</keyword>
<organism evidence="9 10">
    <name type="scientific">Pogonomyrmex barbatus</name>
    <name type="common">red harvester ant</name>
    <dbReference type="NCBI Taxonomy" id="144034"/>
    <lineage>
        <taxon>Eukaryota</taxon>
        <taxon>Metazoa</taxon>
        <taxon>Ecdysozoa</taxon>
        <taxon>Arthropoda</taxon>
        <taxon>Hexapoda</taxon>
        <taxon>Insecta</taxon>
        <taxon>Pterygota</taxon>
        <taxon>Neoptera</taxon>
        <taxon>Endopterygota</taxon>
        <taxon>Hymenoptera</taxon>
        <taxon>Apocrita</taxon>
        <taxon>Aculeata</taxon>
        <taxon>Formicoidea</taxon>
        <taxon>Formicidae</taxon>
        <taxon>Myrmicinae</taxon>
        <taxon>Pogonomyrmex</taxon>
    </lineage>
</organism>
<dbReference type="RefSeq" id="XP_011633548.1">
    <property type="nucleotide sequence ID" value="XM_011635246.1"/>
</dbReference>
<protein>
    <recommendedName>
        <fullName evidence="7">tRNA (34-2'-O)-methyltransferase regulator WDR6</fullName>
    </recommendedName>
</protein>
<dbReference type="SMART" id="SM00320">
    <property type="entry name" value="WD40"/>
    <property type="match status" value="9"/>
</dbReference>
<dbReference type="AlphaFoldDB" id="A0A6I9WP22"/>
<evidence type="ECO:0000313" key="9">
    <source>
        <dbReference type="Proteomes" id="UP000504615"/>
    </source>
</evidence>
<dbReference type="Proteomes" id="UP000504615">
    <property type="component" value="Unplaced"/>
</dbReference>
<dbReference type="GO" id="GO:0005737">
    <property type="term" value="C:cytoplasm"/>
    <property type="evidence" value="ECO:0007669"/>
    <property type="project" value="UniProtKB-SubCell"/>
</dbReference>
<dbReference type="InterPro" id="IPR036322">
    <property type="entry name" value="WD40_repeat_dom_sf"/>
</dbReference>
<evidence type="ECO:0000256" key="7">
    <source>
        <dbReference type="ARBA" id="ARBA00040154"/>
    </source>
</evidence>